<feature type="non-terminal residue" evidence="3">
    <location>
        <position position="1"/>
    </location>
</feature>
<dbReference type="PANTHER" id="PTHR45629:SF7">
    <property type="entry name" value="DNA EXCISION REPAIR PROTEIN ERCC-6-RELATED"/>
    <property type="match status" value="1"/>
</dbReference>
<evidence type="ECO:0000313" key="3">
    <source>
        <dbReference type="EMBL" id="ROX52656.1"/>
    </source>
</evidence>
<proteinExistence type="predicted"/>
<dbReference type="AlphaFoldDB" id="A0AB74CU72"/>
<dbReference type="InterPro" id="IPR049730">
    <property type="entry name" value="SNF2/RAD54-like_C"/>
</dbReference>
<feature type="domain" description="Helicase C-terminal" evidence="2">
    <location>
        <begin position="112"/>
        <end position="297"/>
    </location>
</feature>
<dbReference type="Pfam" id="PF00271">
    <property type="entry name" value="Helicase_C"/>
    <property type="match status" value="1"/>
</dbReference>
<dbReference type="GO" id="GO:0004386">
    <property type="term" value="F:helicase activity"/>
    <property type="evidence" value="ECO:0007669"/>
    <property type="project" value="UniProtKB-KW"/>
</dbReference>
<comment type="caution">
    <text evidence="3">The sequence shown here is derived from an EMBL/GenBank/DDBJ whole genome shotgun (WGS) entry which is preliminary data.</text>
</comment>
<dbReference type="CDD" id="cd18793">
    <property type="entry name" value="SF2_C_SNF"/>
    <property type="match status" value="1"/>
</dbReference>
<evidence type="ECO:0000259" key="2">
    <source>
        <dbReference type="PROSITE" id="PS51194"/>
    </source>
</evidence>
<accession>A0AB74CU72</accession>
<dbReference type="GO" id="GO:0016787">
    <property type="term" value="F:hydrolase activity"/>
    <property type="evidence" value="ECO:0007669"/>
    <property type="project" value="UniProtKB-KW"/>
</dbReference>
<evidence type="ECO:0000256" key="1">
    <source>
        <dbReference type="ARBA" id="ARBA00022801"/>
    </source>
</evidence>
<dbReference type="Gene3D" id="3.40.50.300">
    <property type="entry name" value="P-loop containing nucleotide triphosphate hydrolases"/>
    <property type="match status" value="1"/>
</dbReference>
<dbReference type="SMART" id="SM00490">
    <property type="entry name" value="HELICc"/>
    <property type="match status" value="1"/>
</dbReference>
<dbReference type="InterPro" id="IPR001650">
    <property type="entry name" value="Helicase_C-like"/>
</dbReference>
<dbReference type="SUPFAM" id="SSF52540">
    <property type="entry name" value="P-loop containing nucleoside triphosphate hydrolases"/>
    <property type="match status" value="1"/>
</dbReference>
<dbReference type="PANTHER" id="PTHR45629">
    <property type="entry name" value="SNF2/RAD54 FAMILY MEMBER"/>
    <property type="match status" value="1"/>
</dbReference>
<organism evidence="3 4">
    <name type="scientific">Enterococcus faecium</name>
    <name type="common">Streptococcus faecium</name>
    <dbReference type="NCBI Taxonomy" id="1352"/>
    <lineage>
        <taxon>Bacteria</taxon>
        <taxon>Bacillati</taxon>
        <taxon>Bacillota</taxon>
        <taxon>Bacilli</taxon>
        <taxon>Lactobacillales</taxon>
        <taxon>Enterococcaceae</taxon>
        <taxon>Enterococcus</taxon>
    </lineage>
</organism>
<keyword evidence="3" id="KW-0547">Nucleotide-binding</keyword>
<keyword evidence="3" id="KW-0347">Helicase</keyword>
<sequence>DGLRNPNGREIAVINEKLKPFFCRITKEQQTVPLPNEDNIEEISVSDIENRLFKIIYQTYKQNMFALMTRLLQLGSNPKLLLKDLDVSMCKAIIDDESDFSEDIKVKNYTEDIYNLVEKIEESSKTKATIELIKKLVSENKKTIVWCIFISSIELLENKCEELGLSAISIYGETSMDERLKLIKEFQKGQYDILITNPHTLAESVSLHQVCHDAIYYEYSFNLVHLLQSKDRIHRLGLADNQYTQYYYMQSKYIYNEQVYSLDDRIYHRLMEKEKIMLDAIDHDILEKVTSFEEDLKIIFQDF</sequence>
<dbReference type="RefSeq" id="WP_148070459.1">
    <property type="nucleotide sequence ID" value="NZ_RKNM01000039.1"/>
</dbReference>
<gene>
    <name evidence="3" type="ORF">EGW36_13950</name>
</gene>
<evidence type="ECO:0000313" key="4">
    <source>
        <dbReference type="Proteomes" id="UP000281752"/>
    </source>
</evidence>
<keyword evidence="3" id="KW-0067">ATP-binding</keyword>
<dbReference type="Proteomes" id="UP000281752">
    <property type="component" value="Unassembled WGS sequence"/>
</dbReference>
<keyword evidence="1" id="KW-0378">Hydrolase</keyword>
<reference evidence="3 4" key="1">
    <citation type="submission" date="2018-10" db="EMBL/GenBank/DDBJ databases">
        <title>Genotypes and phenotypes of Enterococci isolated from broiler chickens.</title>
        <authorList>
            <person name="Muhammad A.R."/>
            <person name="Diarra M.S."/>
        </authorList>
    </citation>
    <scope>NUCLEOTIDE SEQUENCE [LARGE SCALE GENOMIC DNA]</scope>
    <source>
        <strain evidence="3 4">P5 C A 35</strain>
    </source>
</reference>
<protein>
    <submittedName>
        <fullName evidence="3">ATP-dependent helicase</fullName>
    </submittedName>
</protein>
<dbReference type="InterPro" id="IPR027417">
    <property type="entry name" value="P-loop_NTPase"/>
</dbReference>
<name>A0AB74CU72_ENTFC</name>
<dbReference type="PROSITE" id="PS51194">
    <property type="entry name" value="HELICASE_CTER"/>
    <property type="match status" value="1"/>
</dbReference>
<dbReference type="InterPro" id="IPR050496">
    <property type="entry name" value="SNF2_RAD54_helicase_repair"/>
</dbReference>
<dbReference type="EMBL" id="RKNM01000039">
    <property type="protein sequence ID" value="ROX52656.1"/>
    <property type="molecule type" value="Genomic_DNA"/>
</dbReference>